<dbReference type="PROSITE" id="PS00108">
    <property type="entry name" value="PROTEIN_KINASE_ST"/>
    <property type="match status" value="1"/>
</dbReference>
<dbReference type="SMART" id="SM00220">
    <property type="entry name" value="S_TKc"/>
    <property type="match status" value="1"/>
</dbReference>
<dbReference type="InterPro" id="IPR017441">
    <property type="entry name" value="Protein_kinase_ATP_BS"/>
</dbReference>
<dbReference type="FunFam" id="3.30.200.20:FF:000042">
    <property type="entry name" value="Aurora kinase A"/>
    <property type="match status" value="1"/>
</dbReference>
<dbReference type="Pfam" id="PF00069">
    <property type="entry name" value="Pkinase"/>
    <property type="match status" value="1"/>
</dbReference>
<evidence type="ECO:0000256" key="4">
    <source>
        <dbReference type="ARBA" id="ARBA00022618"/>
    </source>
</evidence>
<feature type="binding site" evidence="14">
    <location>
        <position position="153"/>
    </location>
    <ligand>
        <name>ATP</name>
        <dbReference type="ChEBI" id="CHEBI:30616"/>
    </ligand>
</feature>
<comment type="catalytic activity">
    <reaction evidence="11">
        <text>L-threonyl-[protein] + ATP = O-phospho-L-threonyl-[protein] + ADP + H(+)</text>
        <dbReference type="Rhea" id="RHEA:46608"/>
        <dbReference type="Rhea" id="RHEA-COMP:11060"/>
        <dbReference type="Rhea" id="RHEA-COMP:11605"/>
        <dbReference type="ChEBI" id="CHEBI:15378"/>
        <dbReference type="ChEBI" id="CHEBI:30013"/>
        <dbReference type="ChEBI" id="CHEBI:30616"/>
        <dbReference type="ChEBI" id="CHEBI:61977"/>
        <dbReference type="ChEBI" id="CHEBI:456216"/>
        <dbReference type="EC" id="2.7.11.1"/>
    </reaction>
</comment>
<evidence type="ECO:0000256" key="14">
    <source>
        <dbReference type="PIRSR" id="PIRSR630616-2"/>
    </source>
</evidence>
<feature type="binding site" evidence="14">
    <location>
        <position position="22"/>
    </location>
    <ligand>
        <name>ATP</name>
        <dbReference type="ChEBI" id="CHEBI:30616"/>
    </ligand>
</feature>
<evidence type="ECO:0000256" key="6">
    <source>
        <dbReference type="ARBA" id="ARBA00022741"/>
    </source>
</evidence>
<evidence type="ECO:0000256" key="10">
    <source>
        <dbReference type="ARBA" id="ARBA00023306"/>
    </source>
</evidence>
<protein>
    <recommendedName>
        <fullName evidence="2">non-specific serine/threonine protein kinase</fullName>
        <ecNumber evidence="2">2.7.11.1</ecNumber>
    </recommendedName>
</protein>
<reference evidence="19" key="1">
    <citation type="submission" date="2025-08" db="UniProtKB">
        <authorList>
            <consortium name="Ensembl"/>
        </authorList>
    </citation>
    <scope>IDENTIFICATION</scope>
</reference>
<dbReference type="InterPro" id="IPR008271">
    <property type="entry name" value="Ser/Thr_kinase_AS"/>
</dbReference>
<proteinExistence type="inferred from homology"/>
<keyword evidence="8" id="KW-0418">Kinase</keyword>
<evidence type="ECO:0000259" key="18">
    <source>
        <dbReference type="PROSITE" id="PS50011"/>
    </source>
</evidence>
<comment type="catalytic activity">
    <reaction evidence="12">
        <text>L-seryl-[protein] + ATP = O-phospho-L-seryl-[protein] + ADP + H(+)</text>
        <dbReference type="Rhea" id="RHEA:17989"/>
        <dbReference type="Rhea" id="RHEA-COMP:9863"/>
        <dbReference type="Rhea" id="RHEA-COMP:11604"/>
        <dbReference type="ChEBI" id="CHEBI:15378"/>
        <dbReference type="ChEBI" id="CHEBI:29999"/>
        <dbReference type="ChEBI" id="CHEBI:30616"/>
        <dbReference type="ChEBI" id="CHEBI:83421"/>
        <dbReference type="ChEBI" id="CHEBI:456216"/>
        <dbReference type="EC" id="2.7.11.1"/>
    </reaction>
</comment>
<evidence type="ECO:0000256" key="11">
    <source>
        <dbReference type="ARBA" id="ARBA00047899"/>
    </source>
</evidence>
<feature type="active site" description="Proton acceptor" evidence="13">
    <location>
        <position position="135"/>
    </location>
</feature>
<evidence type="ECO:0000256" key="2">
    <source>
        <dbReference type="ARBA" id="ARBA00012513"/>
    </source>
</evidence>
<feature type="binding site" evidence="14">
    <location>
        <begin position="90"/>
        <end position="92"/>
    </location>
    <ligand>
        <name>ATP</name>
        <dbReference type="ChEBI" id="CHEBI:30616"/>
    </ligand>
</feature>
<dbReference type="Proteomes" id="UP000694422">
    <property type="component" value="Unplaced"/>
</dbReference>
<dbReference type="PANTHER" id="PTHR24350">
    <property type="entry name" value="SERINE/THREONINE-PROTEIN KINASE IAL-RELATED"/>
    <property type="match status" value="1"/>
</dbReference>
<dbReference type="PROSITE" id="PS00107">
    <property type="entry name" value="PROTEIN_KINASE_ATP"/>
    <property type="match status" value="1"/>
</dbReference>
<accession>A0A8C9UML3</accession>
<evidence type="ECO:0000313" key="20">
    <source>
        <dbReference type="Proteomes" id="UP000694422"/>
    </source>
</evidence>
<dbReference type="EC" id="2.7.11.1" evidence="2"/>
<dbReference type="GO" id="GO:0051301">
    <property type="term" value="P:cell division"/>
    <property type="evidence" value="ECO:0007669"/>
    <property type="project" value="UniProtKB-KW"/>
</dbReference>
<evidence type="ECO:0000256" key="17">
    <source>
        <dbReference type="RuleBase" id="RU000304"/>
    </source>
</evidence>
<reference evidence="19" key="2">
    <citation type="submission" date="2025-09" db="UniProtKB">
        <authorList>
            <consortium name="Ensembl"/>
        </authorList>
    </citation>
    <scope>IDENTIFICATION</scope>
</reference>
<evidence type="ECO:0000256" key="12">
    <source>
        <dbReference type="ARBA" id="ARBA00048679"/>
    </source>
</evidence>
<dbReference type="Ensembl" id="ENSSDAT00000009945.1">
    <property type="protein sequence ID" value="ENSSDAP00000008749.1"/>
    <property type="gene ID" value="ENSSDAG00000007967.1"/>
</dbReference>
<dbReference type="GO" id="GO:0004674">
    <property type="term" value="F:protein serine/threonine kinase activity"/>
    <property type="evidence" value="ECO:0007669"/>
    <property type="project" value="UniProtKB-KW"/>
</dbReference>
<evidence type="ECO:0000256" key="8">
    <source>
        <dbReference type="ARBA" id="ARBA00022777"/>
    </source>
</evidence>
<dbReference type="FunFam" id="1.10.510.10:FF:000235">
    <property type="entry name" value="Serine/threonine-protein kinase ark1"/>
    <property type="match status" value="1"/>
</dbReference>
<evidence type="ECO:0000256" key="15">
    <source>
        <dbReference type="PIRSR" id="PIRSR630616-3"/>
    </source>
</evidence>
<feature type="cross-link" description="Glycyl lysine isopeptide (Lys-Gly) (interchain with G-Cter in SUMO2)" evidence="15">
    <location>
        <position position="137"/>
    </location>
</feature>
<feature type="domain" description="Protein kinase" evidence="18">
    <location>
        <begin position="12"/>
        <end position="262"/>
    </location>
</feature>
<dbReference type="GO" id="GO:0005819">
    <property type="term" value="C:spindle"/>
    <property type="evidence" value="ECO:0007669"/>
    <property type="project" value="UniProtKB-SubCell"/>
</dbReference>
<dbReference type="Gene3D" id="1.10.510.10">
    <property type="entry name" value="Transferase(Phosphotransferase) domain 1"/>
    <property type="match status" value="1"/>
</dbReference>
<evidence type="ECO:0000256" key="16">
    <source>
        <dbReference type="PROSITE-ProRule" id="PRU10141"/>
    </source>
</evidence>
<dbReference type="PIRSF" id="PIRSF000654">
    <property type="entry name" value="Integrin-linked_kinase"/>
    <property type="match status" value="1"/>
</dbReference>
<organism evidence="19 20">
    <name type="scientific">Spermophilus dauricus</name>
    <name type="common">Daurian ground squirrel</name>
    <dbReference type="NCBI Taxonomy" id="99837"/>
    <lineage>
        <taxon>Eukaryota</taxon>
        <taxon>Metazoa</taxon>
        <taxon>Chordata</taxon>
        <taxon>Craniata</taxon>
        <taxon>Vertebrata</taxon>
        <taxon>Euteleostomi</taxon>
        <taxon>Mammalia</taxon>
        <taxon>Eutheria</taxon>
        <taxon>Euarchontoglires</taxon>
        <taxon>Glires</taxon>
        <taxon>Rodentia</taxon>
        <taxon>Sciuromorpha</taxon>
        <taxon>Sciuridae</taxon>
        <taxon>Xerinae</taxon>
        <taxon>Marmotini</taxon>
        <taxon>Spermophilus</taxon>
    </lineage>
</organism>
<feature type="binding site" evidence="14 16">
    <location>
        <position position="41"/>
    </location>
    <ligand>
        <name>ATP</name>
        <dbReference type="ChEBI" id="CHEBI:30616"/>
    </ligand>
</feature>
<comment type="subcellular location">
    <subcellularLocation>
        <location evidence="1">Cytoplasm</location>
        <location evidence="1">Cytoskeleton</location>
        <location evidence="1">Spindle</location>
    </subcellularLocation>
</comment>
<evidence type="ECO:0000256" key="3">
    <source>
        <dbReference type="ARBA" id="ARBA00022527"/>
    </source>
</evidence>
<evidence type="ECO:0000256" key="7">
    <source>
        <dbReference type="ARBA" id="ARBA00022776"/>
    </source>
</evidence>
<dbReference type="AlphaFoldDB" id="A0A8C9UML3"/>
<dbReference type="Gene3D" id="3.30.200.20">
    <property type="entry name" value="Phosphorylase Kinase, domain 1"/>
    <property type="match status" value="1"/>
</dbReference>
<evidence type="ECO:0000256" key="13">
    <source>
        <dbReference type="PIRSR" id="PIRSR630616-1"/>
    </source>
</evidence>
<feature type="binding site" evidence="14">
    <location>
        <begin position="139"/>
        <end position="140"/>
    </location>
    <ligand>
        <name>ATP</name>
        <dbReference type="ChEBI" id="CHEBI:30616"/>
    </ligand>
</feature>
<keyword evidence="10" id="KW-0131">Cell cycle</keyword>
<dbReference type="InterPro" id="IPR011009">
    <property type="entry name" value="Kinase-like_dom_sf"/>
</dbReference>
<evidence type="ECO:0000256" key="1">
    <source>
        <dbReference type="ARBA" id="ARBA00004186"/>
    </source>
</evidence>
<evidence type="ECO:0000256" key="9">
    <source>
        <dbReference type="ARBA" id="ARBA00022840"/>
    </source>
</evidence>
<dbReference type="GO" id="GO:0005524">
    <property type="term" value="F:ATP binding"/>
    <property type="evidence" value="ECO:0007669"/>
    <property type="project" value="UniProtKB-UniRule"/>
</dbReference>
<keyword evidence="9 14" id="KW-0067">ATP-binding</keyword>
<dbReference type="InterPro" id="IPR000719">
    <property type="entry name" value="Prot_kinase_dom"/>
</dbReference>
<keyword evidence="7" id="KW-0498">Mitosis</keyword>
<dbReference type="PROSITE" id="PS50011">
    <property type="entry name" value="PROTEIN_KINASE_DOM"/>
    <property type="match status" value="1"/>
</dbReference>
<keyword evidence="4" id="KW-0132">Cell division</keyword>
<name>A0A8C9UML3_SPEDA</name>
<keyword evidence="3 17" id="KW-0723">Serine/threonine-protein kinase</keyword>
<dbReference type="SUPFAM" id="SSF56112">
    <property type="entry name" value="Protein kinase-like (PK-like)"/>
    <property type="match status" value="1"/>
</dbReference>
<comment type="similarity">
    <text evidence="17">Belongs to the protein kinase superfamily.</text>
</comment>
<evidence type="ECO:0000256" key="5">
    <source>
        <dbReference type="ARBA" id="ARBA00022679"/>
    </source>
</evidence>
<dbReference type="InterPro" id="IPR030616">
    <property type="entry name" value="Aur-like"/>
</dbReference>
<keyword evidence="20" id="KW-1185">Reference proteome</keyword>
<sequence>MDSPKRFTINDFEIGRPLGKGRFGNVYLARLKKNHFIVALKVLFKSQIEKAGLEHQLRREVEIQAHLRHPNILRLYNYFYDSTRIYLILEFAPRGELYNLLQRSGPLDEQHTATIMEEVADALTYCHNKNVIHRDIKPENLLLGLMGEVKIADFGWSVHTPSLRRQTMCGTLDYLPPEIVEGRTYDEKVDLWCVGVLCYELLVGRPPFESPSQSETQRRILQVDVTFPPSMPEGAQDLVSKLLRYQPSQRLPLAQVLEHPWLKAHSRRVLPPGAQKAS</sequence>
<evidence type="ECO:0000313" key="19">
    <source>
        <dbReference type="Ensembl" id="ENSSDAP00000008749.1"/>
    </source>
</evidence>
<keyword evidence="5" id="KW-0808">Transferase</keyword>
<keyword evidence="6 14" id="KW-0547">Nucleotide-binding</keyword>